<dbReference type="InterPro" id="IPR019811">
    <property type="entry name" value="HDH_CS"/>
</dbReference>
<evidence type="ECO:0000313" key="32">
    <source>
        <dbReference type="Proteomes" id="UP001629953"/>
    </source>
</evidence>
<dbReference type="InterPro" id="IPR011147">
    <property type="entry name" value="Bifunc_Aspkin/hSer_DH"/>
</dbReference>
<evidence type="ECO:0000256" key="23">
    <source>
        <dbReference type="ARBA" id="ARBA00044938"/>
    </source>
</evidence>
<dbReference type="NCBIfam" id="TIGR00657">
    <property type="entry name" value="asp_kinases"/>
    <property type="match status" value="1"/>
</dbReference>
<dbReference type="SUPFAM" id="SSF55347">
    <property type="entry name" value="Glyceraldehyde-3-phosphate dehydrogenase-like, C-terminal domain"/>
    <property type="match status" value="1"/>
</dbReference>
<gene>
    <name evidence="31" type="ORF">ABUE30_13665</name>
</gene>
<evidence type="ECO:0000256" key="9">
    <source>
        <dbReference type="ARBA" id="ARBA00011881"/>
    </source>
</evidence>
<keyword evidence="14 27" id="KW-0547">Nucleotide-binding</keyword>
<dbReference type="InterPro" id="IPR001342">
    <property type="entry name" value="HDH_cat"/>
</dbReference>
<accession>A0ABW9G8R9</accession>
<dbReference type="Gene3D" id="3.30.2130.10">
    <property type="entry name" value="VC0802-like"/>
    <property type="match status" value="1"/>
</dbReference>
<dbReference type="Gene3D" id="3.30.360.10">
    <property type="entry name" value="Dihydrodipicolinate Reductase, domain 2"/>
    <property type="match status" value="1"/>
</dbReference>
<dbReference type="InterPro" id="IPR049638">
    <property type="entry name" value="AK-HD"/>
</dbReference>
<keyword evidence="20" id="KW-0915">Sodium</keyword>
<keyword evidence="15 27" id="KW-0418">Kinase</keyword>
<comment type="pathway">
    <text evidence="3 27">Amino-acid biosynthesis; L-methionine biosynthesis via de novo pathway; L-homoserine from L-aspartate: step 1/3.</text>
</comment>
<evidence type="ECO:0000256" key="17">
    <source>
        <dbReference type="ARBA" id="ARBA00022857"/>
    </source>
</evidence>
<protein>
    <recommendedName>
        <fullName evidence="27">Bifunctional aspartokinase/homoserine dehydrogenase</fullName>
    </recommendedName>
    <domain>
        <recommendedName>
            <fullName evidence="27">Aspartokinase</fullName>
            <ecNumber evidence="27">2.7.2.4</ecNumber>
        </recommendedName>
    </domain>
    <domain>
        <recommendedName>
            <fullName evidence="27">Homoserine dehydrogenase</fullName>
            <ecNumber evidence="27">1.1.1.3</ecNumber>
        </recommendedName>
    </domain>
</protein>
<dbReference type="Pfam" id="PF00696">
    <property type="entry name" value="AA_kinase"/>
    <property type="match status" value="1"/>
</dbReference>
<evidence type="ECO:0000256" key="27">
    <source>
        <dbReference type="PIRNR" id="PIRNR000727"/>
    </source>
</evidence>
<dbReference type="EMBL" id="JBEQCT010000007">
    <property type="protein sequence ID" value="MFM2486094.1"/>
    <property type="molecule type" value="Genomic_DNA"/>
</dbReference>
<dbReference type="InterPro" id="IPR036393">
    <property type="entry name" value="AceGlu_kinase-like_sf"/>
</dbReference>
<dbReference type="Pfam" id="PF03447">
    <property type="entry name" value="NAD_binding_3"/>
    <property type="match status" value="1"/>
</dbReference>
<keyword evidence="21" id="KW-0486">Methionine biosynthesis</keyword>
<dbReference type="EC" id="1.1.1.3" evidence="27"/>
<dbReference type="InterPro" id="IPR005106">
    <property type="entry name" value="Asp/hSer_DH_NAD-bd"/>
</dbReference>
<evidence type="ECO:0000259" key="28">
    <source>
        <dbReference type="Pfam" id="PF00696"/>
    </source>
</evidence>
<evidence type="ECO:0000256" key="11">
    <source>
        <dbReference type="ARBA" id="ARBA00022679"/>
    </source>
</evidence>
<feature type="domain" description="Aspartate/homoserine dehydrogenase NAD-binding" evidence="30">
    <location>
        <begin position="459"/>
        <end position="592"/>
    </location>
</feature>
<reference evidence="31 32" key="1">
    <citation type="journal article" date="2013" name="Int. J. Syst. Evol. Microbiol.">
        <title>Celerinatantimonas yamalensis sp. nov., a cold-adapted diazotrophic bacterium from a cold permafrost brine.</title>
        <authorList>
            <person name="Shcherbakova V."/>
            <person name="Chuvilskaya N."/>
            <person name="Rivkina E."/>
            <person name="Demidov N."/>
            <person name="Uchaeva V."/>
            <person name="Suetin S."/>
            <person name="Suzina N."/>
            <person name="Gilichinsky D."/>
        </authorList>
    </citation>
    <scope>NUCLEOTIDE SEQUENCE [LARGE SCALE GENOMIC DNA]</scope>
    <source>
        <strain evidence="31 32">C7</strain>
    </source>
</reference>
<dbReference type="Proteomes" id="UP001629953">
    <property type="component" value="Unassembled WGS sequence"/>
</dbReference>
<evidence type="ECO:0000256" key="16">
    <source>
        <dbReference type="ARBA" id="ARBA00022840"/>
    </source>
</evidence>
<comment type="pathway">
    <text evidence="6 27">Amino-acid biosynthesis; L-threonine biosynthesis; L-threonine from L-aspartate: step 1/5.</text>
</comment>
<keyword evidence="32" id="KW-1185">Reference proteome</keyword>
<evidence type="ECO:0000256" key="8">
    <source>
        <dbReference type="ARBA" id="ARBA00010046"/>
    </source>
</evidence>
<comment type="pathway">
    <text evidence="5 27">Amino-acid biosynthesis; L-methionine biosynthesis via de novo pathway; L-homoserine from L-aspartate: step 3/3.</text>
</comment>
<keyword evidence="13" id="KW-0479">Metal-binding</keyword>
<comment type="catalytic activity">
    <reaction evidence="25">
        <text>L-homoserine + NADP(+) = L-aspartate 4-semialdehyde + NADPH + H(+)</text>
        <dbReference type="Rhea" id="RHEA:15761"/>
        <dbReference type="ChEBI" id="CHEBI:15378"/>
        <dbReference type="ChEBI" id="CHEBI:57476"/>
        <dbReference type="ChEBI" id="CHEBI:57783"/>
        <dbReference type="ChEBI" id="CHEBI:58349"/>
        <dbReference type="ChEBI" id="CHEBI:537519"/>
        <dbReference type="EC" id="1.1.1.3"/>
    </reaction>
    <physiologicalReaction direction="right-to-left" evidence="25">
        <dbReference type="Rhea" id="RHEA:15763"/>
    </physiologicalReaction>
</comment>
<evidence type="ECO:0000256" key="13">
    <source>
        <dbReference type="ARBA" id="ARBA00022723"/>
    </source>
</evidence>
<evidence type="ECO:0000256" key="12">
    <source>
        <dbReference type="ARBA" id="ARBA00022697"/>
    </source>
</evidence>
<evidence type="ECO:0000256" key="2">
    <source>
        <dbReference type="ARBA" id="ARBA00004766"/>
    </source>
</evidence>
<comment type="pathway">
    <text evidence="4 27">Amino-acid biosynthesis; L-threonine biosynthesis; L-threonine from L-aspartate: step 3/5.</text>
</comment>
<dbReference type="PROSITE" id="PS01042">
    <property type="entry name" value="HOMOSER_DHGENASE"/>
    <property type="match status" value="1"/>
</dbReference>
<evidence type="ECO:0000256" key="5">
    <source>
        <dbReference type="ARBA" id="ARBA00005062"/>
    </source>
</evidence>
<keyword evidence="19" id="KW-0520">NAD</keyword>
<evidence type="ECO:0000256" key="22">
    <source>
        <dbReference type="ARBA" id="ARBA00023268"/>
    </source>
</evidence>
<dbReference type="InterPro" id="IPR001341">
    <property type="entry name" value="Asp_kinase"/>
</dbReference>
<evidence type="ECO:0000313" key="31">
    <source>
        <dbReference type="EMBL" id="MFM2486094.1"/>
    </source>
</evidence>
<organism evidence="31 32">
    <name type="scientific">Celerinatantimonas yamalensis</name>
    <dbReference type="NCBI Taxonomy" id="559956"/>
    <lineage>
        <taxon>Bacteria</taxon>
        <taxon>Pseudomonadati</taxon>
        <taxon>Pseudomonadota</taxon>
        <taxon>Gammaproteobacteria</taxon>
        <taxon>Celerinatantimonadaceae</taxon>
        <taxon>Celerinatantimonas</taxon>
    </lineage>
</organism>
<dbReference type="InterPro" id="IPR042199">
    <property type="entry name" value="AsparK_Bifunc_asparK/hSer_DH"/>
</dbReference>
<keyword evidence="18 27" id="KW-0560">Oxidoreductase</keyword>
<dbReference type="InterPro" id="IPR001048">
    <property type="entry name" value="Asp/Glu/Uridylate_kinase"/>
</dbReference>
<comment type="catalytic activity">
    <reaction evidence="24">
        <text>L-aspartate + ATP = 4-phospho-L-aspartate + ADP</text>
        <dbReference type="Rhea" id="RHEA:23776"/>
        <dbReference type="ChEBI" id="CHEBI:29991"/>
        <dbReference type="ChEBI" id="CHEBI:30616"/>
        <dbReference type="ChEBI" id="CHEBI:57535"/>
        <dbReference type="ChEBI" id="CHEBI:456216"/>
        <dbReference type="EC" id="2.7.2.4"/>
    </reaction>
    <physiologicalReaction direction="left-to-right" evidence="24">
        <dbReference type="Rhea" id="RHEA:23777"/>
    </physiologicalReaction>
</comment>
<feature type="domain" description="Aspartate/glutamate/uridylate kinase" evidence="28">
    <location>
        <begin position="6"/>
        <end position="278"/>
    </location>
</feature>
<evidence type="ECO:0000256" key="25">
    <source>
        <dbReference type="ARBA" id="ARBA00048841"/>
    </source>
</evidence>
<dbReference type="SUPFAM" id="SSF53633">
    <property type="entry name" value="Carbamate kinase-like"/>
    <property type="match status" value="1"/>
</dbReference>
<evidence type="ECO:0000256" key="14">
    <source>
        <dbReference type="ARBA" id="ARBA00022741"/>
    </source>
</evidence>
<evidence type="ECO:0000259" key="29">
    <source>
        <dbReference type="Pfam" id="PF00742"/>
    </source>
</evidence>
<evidence type="ECO:0000256" key="7">
    <source>
        <dbReference type="ARBA" id="ARBA00007952"/>
    </source>
</evidence>
<evidence type="ECO:0000256" key="15">
    <source>
        <dbReference type="ARBA" id="ARBA00022777"/>
    </source>
</evidence>
<evidence type="ECO:0000256" key="20">
    <source>
        <dbReference type="ARBA" id="ARBA00023053"/>
    </source>
</evidence>
<comment type="pathway">
    <text evidence="2 27">Amino-acid biosynthesis; L-lysine biosynthesis via DAP pathway; (S)-tetrahydrodipicolinate from L-aspartate: step 1/4.</text>
</comment>
<evidence type="ECO:0000256" key="26">
    <source>
        <dbReference type="ARBA" id="ARBA00049031"/>
    </source>
</evidence>
<dbReference type="PROSITE" id="PS00324">
    <property type="entry name" value="ASPARTOKINASE"/>
    <property type="match status" value="1"/>
</dbReference>
<evidence type="ECO:0000256" key="24">
    <source>
        <dbReference type="ARBA" id="ARBA00048561"/>
    </source>
</evidence>
<comment type="function">
    <text evidence="23">Bifunctional aspartate kinase and homoserine dehydrogenase that catalyzes the first and the third steps toward the synthesis of lysine, methionine and threonine from aspartate.</text>
</comment>
<name>A0ABW9G8R9_9GAMM</name>
<dbReference type="RefSeq" id="WP_408624375.1">
    <property type="nucleotide sequence ID" value="NZ_JBEQCT010000007.1"/>
</dbReference>
<dbReference type="PANTHER" id="PTHR43070:SF5">
    <property type="entry name" value="HOMOSERINE DEHYDROGENASE"/>
    <property type="match status" value="1"/>
</dbReference>
<evidence type="ECO:0000256" key="6">
    <source>
        <dbReference type="ARBA" id="ARBA00005139"/>
    </source>
</evidence>
<feature type="domain" description="Homoserine dehydrogenase catalytic" evidence="29">
    <location>
        <begin position="600"/>
        <end position="796"/>
    </location>
</feature>
<dbReference type="Gene3D" id="1.20.120.1320">
    <property type="entry name" value="Aspartokinase, catalytic domain"/>
    <property type="match status" value="1"/>
</dbReference>
<dbReference type="PANTHER" id="PTHR43070">
    <property type="match status" value="1"/>
</dbReference>
<evidence type="ECO:0000256" key="21">
    <source>
        <dbReference type="ARBA" id="ARBA00023167"/>
    </source>
</evidence>
<comment type="similarity">
    <text evidence="8 27">In the N-terminal section; belongs to the aspartokinase family.</text>
</comment>
<dbReference type="InterPro" id="IPR036291">
    <property type="entry name" value="NAD(P)-bd_dom_sf"/>
</dbReference>
<proteinExistence type="inferred from homology"/>
<dbReference type="Gene3D" id="3.40.1160.10">
    <property type="entry name" value="Acetylglutamate kinase-like"/>
    <property type="match status" value="1"/>
</dbReference>
<dbReference type="Pfam" id="PF00742">
    <property type="entry name" value="Homoserine_dh"/>
    <property type="match status" value="1"/>
</dbReference>
<dbReference type="NCBIfam" id="NF007003">
    <property type="entry name" value="PRK09466.1"/>
    <property type="match status" value="1"/>
</dbReference>
<comment type="caution">
    <text evidence="31">The sequence shown here is derived from an EMBL/GenBank/DDBJ whole genome shotgun (WGS) entry which is preliminary data.</text>
</comment>
<keyword evidence="17 27" id="KW-0521">NADP</keyword>
<comment type="catalytic activity">
    <reaction evidence="26">
        <text>L-homoserine + NAD(+) = L-aspartate 4-semialdehyde + NADH + H(+)</text>
        <dbReference type="Rhea" id="RHEA:15757"/>
        <dbReference type="ChEBI" id="CHEBI:15378"/>
        <dbReference type="ChEBI" id="CHEBI:57476"/>
        <dbReference type="ChEBI" id="CHEBI:57540"/>
        <dbReference type="ChEBI" id="CHEBI:57945"/>
        <dbReference type="ChEBI" id="CHEBI:537519"/>
        <dbReference type="EC" id="1.1.1.3"/>
    </reaction>
    <physiologicalReaction direction="right-to-left" evidence="26">
        <dbReference type="Rhea" id="RHEA:15759"/>
    </physiologicalReaction>
</comment>
<dbReference type="EC" id="2.7.2.4" evidence="27"/>
<keyword evidence="16 27" id="KW-0067">ATP-binding</keyword>
<evidence type="ECO:0000256" key="3">
    <source>
        <dbReference type="ARBA" id="ARBA00004986"/>
    </source>
</evidence>
<comment type="subunit">
    <text evidence="9 27">Homotetramer.</text>
</comment>
<comment type="cofactor">
    <cofactor evidence="1">
        <name>a metal cation</name>
        <dbReference type="ChEBI" id="CHEBI:25213"/>
    </cofactor>
</comment>
<evidence type="ECO:0000259" key="30">
    <source>
        <dbReference type="Pfam" id="PF03447"/>
    </source>
</evidence>
<dbReference type="PIRSF" id="PIRSF000727">
    <property type="entry name" value="ThrA"/>
    <property type="match status" value="1"/>
</dbReference>
<keyword evidence="12" id="KW-0791">Threonine biosynthesis</keyword>
<comment type="similarity">
    <text evidence="7 27">In the C-terminal section; belongs to the homoserine dehydrogenase family.</text>
</comment>
<keyword evidence="22" id="KW-0511">Multifunctional enzyme</keyword>
<keyword evidence="10 27" id="KW-0028">Amino-acid biosynthesis</keyword>
<dbReference type="SUPFAM" id="SSF51735">
    <property type="entry name" value="NAD(P)-binding Rossmann-fold domains"/>
    <property type="match status" value="1"/>
</dbReference>
<evidence type="ECO:0000256" key="18">
    <source>
        <dbReference type="ARBA" id="ARBA00023002"/>
    </source>
</evidence>
<evidence type="ECO:0000256" key="10">
    <source>
        <dbReference type="ARBA" id="ARBA00022605"/>
    </source>
</evidence>
<evidence type="ECO:0000256" key="1">
    <source>
        <dbReference type="ARBA" id="ARBA00001920"/>
    </source>
</evidence>
<dbReference type="Gene3D" id="3.40.50.720">
    <property type="entry name" value="NAD(P)-binding Rossmann-like Domain"/>
    <property type="match status" value="1"/>
</dbReference>
<keyword evidence="11 27" id="KW-0808">Transferase</keyword>
<dbReference type="InterPro" id="IPR018042">
    <property type="entry name" value="Aspartate_kinase_CS"/>
</dbReference>
<evidence type="ECO:0000256" key="19">
    <source>
        <dbReference type="ARBA" id="ARBA00023027"/>
    </source>
</evidence>
<evidence type="ECO:0000256" key="4">
    <source>
        <dbReference type="ARBA" id="ARBA00005056"/>
    </source>
</evidence>
<sequence>MSKIQRHVHKFGGSSLADASCFQRVVDILGKYSQAGDLIVVSAPGKTTNRLLEVLDRYEPLNSAAARVLESLISYHHELIAELLTGQSAKHLSEMLEQDKLAITRLLTQACELPIRHEVLSFGERWSARLLSSLLNQSELASDWLDSRDFLRAPASAQPQVDFQASQPLFAQQLAQYSSTLRLVVTGFIARDFDGQTITLGRNGSDYSATEIAALADAVHTTIWSDVAGIYSADPRKVREAKLLNKLALTEACELSRIGASVLHARSLEPLARSAQQLTLRSSYTPEEGSTQILRQTQGSSGARIVSTLDEVCLIDITFDGLPKSVQSLLHFLQQQQITPLTWQQRRDCHMLRLAYTCELFEQARLIVNQWASAHQFSVEGARGYSLLALVGRGVSEHANHSGQFYRLLARQPVAFIQQGPAHGSLIAVLPKTTLEPLLNELHQALFIQPRRMGLMVFGKGNIGQQWLRLFAHERAELERRYNLRLVLAGVFGRDGGVVDFHGLDPTQVLHSFQSKPVVWSELLERLAEHPFDEMIAIDMTASESISYYYPHVARLGLHLISANKYAGSADGAFYRQVQQAFADHGGRWLYNATVGAGLPIQSSINMLRDAGDHIQEISGIFSGTLSWLFQQFDGSQPFSQLLNQAWQQGLTEPDPREDLSGQDVQRKLLILAREAGYALEARQIELQSLVPASLALLSITDFMMHLNALDEAMNQALQTAQQQGLVLRYIARFNANGQAKVGVEMLPIEHPFANLCPCDNVFAIRSEWYQQNPLVIQGPGAGREVTAGAIQSDLVTLCQRLT</sequence>
<dbReference type="GO" id="GO:0016301">
    <property type="term" value="F:kinase activity"/>
    <property type="evidence" value="ECO:0007669"/>
    <property type="project" value="UniProtKB-KW"/>
</dbReference>